<dbReference type="EMBL" id="BGZK01002512">
    <property type="protein sequence ID" value="GBP94504.1"/>
    <property type="molecule type" value="Genomic_DNA"/>
</dbReference>
<evidence type="ECO:0000313" key="3">
    <source>
        <dbReference type="Proteomes" id="UP000299102"/>
    </source>
</evidence>
<dbReference type="Proteomes" id="UP000299102">
    <property type="component" value="Unassembled WGS sequence"/>
</dbReference>
<name>A0A4C2A5M4_EUMVA</name>
<dbReference type="AlphaFoldDB" id="A0A4C2A5M4"/>
<evidence type="ECO:0000256" key="1">
    <source>
        <dbReference type="SAM" id="MobiDB-lite"/>
    </source>
</evidence>
<gene>
    <name evidence="2" type="ORF">EVAR_86171_1</name>
</gene>
<comment type="caution">
    <text evidence="2">The sequence shown here is derived from an EMBL/GenBank/DDBJ whole genome shotgun (WGS) entry which is preliminary data.</text>
</comment>
<feature type="region of interest" description="Disordered" evidence="1">
    <location>
        <begin position="294"/>
        <end position="327"/>
    </location>
</feature>
<reference evidence="2 3" key="1">
    <citation type="journal article" date="2019" name="Commun. Biol.">
        <title>The bagworm genome reveals a unique fibroin gene that provides high tensile strength.</title>
        <authorList>
            <person name="Kono N."/>
            <person name="Nakamura H."/>
            <person name="Ohtoshi R."/>
            <person name="Tomita M."/>
            <person name="Numata K."/>
            <person name="Arakawa K."/>
        </authorList>
    </citation>
    <scope>NUCLEOTIDE SEQUENCE [LARGE SCALE GENOMIC DNA]</scope>
</reference>
<proteinExistence type="predicted"/>
<accession>A0A4C2A5M4</accession>
<protein>
    <submittedName>
        <fullName evidence="2">Uncharacterized protein</fullName>
    </submittedName>
</protein>
<keyword evidence="3" id="KW-1185">Reference proteome</keyword>
<sequence>MKQGVASNALHNDGRVKQELEIGPTELQKSSMVVPDILMKIVREDSIPGTSVGKMKFECADGLHNETISPDYDFNKECQLVATDCVKREPEDQDTDQGVEGVKPVCKGEQFMYEQQIQKANVKIEFEFPGVAPNEIKLEKNSMESDYPFHMEYLVEVTPTVEHSDSECEIEDIKPIFIEEASTSKPEETAMSSDGDPLGTVQHATASTVIEDVGHEARLPKEIFKRSPFSQQYDSDVPLNCLMSRVDIVNCHYSDFPIDICPSPPYVVASWLHALDAELFQNWAIQPHDPVHTYRLGERPPTNGVRPKPSAVRKTSARRLDPSTPTVPPAPLLHHNILHLRWLLFS</sequence>
<evidence type="ECO:0000313" key="2">
    <source>
        <dbReference type="EMBL" id="GBP94504.1"/>
    </source>
</evidence>
<organism evidence="2 3">
    <name type="scientific">Eumeta variegata</name>
    <name type="common">Bagworm moth</name>
    <name type="synonym">Eumeta japonica</name>
    <dbReference type="NCBI Taxonomy" id="151549"/>
    <lineage>
        <taxon>Eukaryota</taxon>
        <taxon>Metazoa</taxon>
        <taxon>Ecdysozoa</taxon>
        <taxon>Arthropoda</taxon>
        <taxon>Hexapoda</taxon>
        <taxon>Insecta</taxon>
        <taxon>Pterygota</taxon>
        <taxon>Neoptera</taxon>
        <taxon>Endopterygota</taxon>
        <taxon>Lepidoptera</taxon>
        <taxon>Glossata</taxon>
        <taxon>Ditrysia</taxon>
        <taxon>Tineoidea</taxon>
        <taxon>Psychidae</taxon>
        <taxon>Oiketicinae</taxon>
        <taxon>Eumeta</taxon>
    </lineage>
</organism>